<evidence type="ECO:0000256" key="6">
    <source>
        <dbReference type="ARBA" id="ARBA00022989"/>
    </source>
</evidence>
<dbReference type="PANTHER" id="PTHR42929">
    <property type="entry name" value="INNER MEMBRANE ABC TRANSPORTER PERMEASE PROTEIN YDCU-RELATED-RELATED"/>
    <property type="match status" value="1"/>
</dbReference>
<dbReference type="EMBL" id="JBHSDS010000017">
    <property type="protein sequence ID" value="MFC4360483.1"/>
    <property type="molecule type" value="Genomic_DNA"/>
</dbReference>
<evidence type="ECO:0000256" key="4">
    <source>
        <dbReference type="ARBA" id="ARBA00022475"/>
    </source>
</evidence>
<comment type="subcellular location">
    <subcellularLocation>
        <location evidence="1 8">Cell membrane</location>
        <topology evidence="1 8">Multi-pass membrane protein</topology>
    </subcellularLocation>
</comment>
<feature type="transmembrane region" description="Helical" evidence="8">
    <location>
        <begin position="275"/>
        <end position="294"/>
    </location>
</feature>
<keyword evidence="11" id="KW-1185">Reference proteome</keyword>
<dbReference type="PANTHER" id="PTHR42929:SF1">
    <property type="entry name" value="INNER MEMBRANE ABC TRANSPORTER PERMEASE PROTEIN YDCU-RELATED"/>
    <property type="match status" value="1"/>
</dbReference>
<comment type="caution">
    <text evidence="10">The sequence shown here is derived from an EMBL/GenBank/DDBJ whole genome shotgun (WGS) entry which is preliminary data.</text>
</comment>
<sequence>MASQETNDGTVQQGGAPLAERVKRASFGEVQALVGPTVAWFALFLIAPLLVILYYSFLTYTSFSVEHTLTLSAWESVFEPTIYDVFLRSLVIGVAVTAVTLLFGYPLAYYLRFYTSQNGGILLLLFLVIPFWTSAVVRTIGWYPILGRTGVVNKLLVSWGLVEAPLGWLLFSPFSQIVGYLAAYVVFMAAPIYISLSQIDEDLLDASETLRGNPVETFRYVTLPLSMPGVVIGVIFVFVLSIGDFTVPQFLSGGEGTITTLIYLSVNNGLNYPDAAALSIALLVVIFAIVYVLTRFVDISQIAKS</sequence>
<keyword evidence="3 8" id="KW-0813">Transport</keyword>
<dbReference type="InterPro" id="IPR035906">
    <property type="entry name" value="MetI-like_sf"/>
</dbReference>
<dbReference type="Gene3D" id="1.10.3720.10">
    <property type="entry name" value="MetI-like"/>
    <property type="match status" value="1"/>
</dbReference>
<dbReference type="Proteomes" id="UP001595921">
    <property type="component" value="Unassembled WGS sequence"/>
</dbReference>
<accession>A0ABD5PIB3</accession>
<evidence type="ECO:0000256" key="2">
    <source>
        <dbReference type="ARBA" id="ARBA00007069"/>
    </source>
</evidence>
<dbReference type="GO" id="GO:0005886">
    <property type="term" value="C:plasma membrane"/>
    <property type="evidence" value="ECO:0007669"/>
    <property type="project" value="UniProtKB-SubCell"/>
</dbReference>
<keyword evidence="4" id="KW-1003">Cell membrane</keyword>
<evidence type="ECO:0000256" key="8">
    <source>
        <dbReference type="RuleBase" id="RU363032"/>
    </source>
</evidence>
<protein>
    <submittedName>
        <fullName evidence="10">ABC transporter permease</fullName>
    </submittedName>
</protein>
<name>A0ABD5PIB3_9EURY</name>
<evidence type="ECO:0000313" key="11">
    <source>
        <dbReference type="Proteomes" id="UP001595921"/>
    </source>
</evidence>
<evidence type="ECO:0000256" key="3">
    <source>
        <dbReference type="ARBA" id="ARBA00022448"/>
    </source>
</evidence>
<feature type="transmembrane region" description="Helical" evidence="8">
    <location>
        <begin position="85"/>
        <end position="108"/>
    </location>
</feature>
<feature type="transmembrane region" description="Helical" evidence="8">
    <location>
        <begin position="217"/>
        <end position="242"/>
    </location>
</feature>
<keyword evidence="7 8" id="KW-0472">Membrane</keyword>
<evidence type="ECO:0000256" key="1">
    <source>
        <dbReference type="ARBA" id="ARBA00004651"/>
    </source>
</evidence>
<proteinExistence type="inferred from homology"/>
<dbReference type="Pfam" id="PF00528">
    <property type="entry name" value="BPD_transp_1"/>
    <property type="match status" value="1"/>
</dbReference>
<dbReference type="SUPFAM" id="SSF161098">
    <property type="entry name" value="MetI-like"/>
    <property type="match status" value="1"/>
</dbReference>
<evidence type="ECO:0000256" key="7">
    <source>
        <dbReference type="ARBA" id="ARBA00023136"/>
    </source>
</evidence>
<comment type="similarity">
    <text evidence="2">Belongs to the binding-protein-dependent transport system permease family. CysTW subfamily.</text>
</comment>
<evidence type="ECO:0000256" key="5">
    <source>
        <dbReference type="ARBA" id="ARBA00022692"/>
    </source>
</evidence>
<feature type="transmembrane region" description="Helical" evidence="8">
    <location>
        <begin position="120"/>
        <end position="140"/>
    </location>
</feature>
<evidence type="ECO:0000259" key="9">
    <source>
        <dbReference type="PROSITE" id="PS50928"/>
    </source>
</evidence>
<dbReference type="PROSITE" id="PS50928">
    <property type="entry name" value="ABC_TM1"/>
    <property type="match status" value="1"/>
</dbReference>
<dbReference type="InterPro" id="IPR000515">
    <property type="entry name" value="MetI-like"/>
</dbReference>
<keyword evidence="6 8" id="KW-1133">Transmembrane helix</keyword>
<keyword evidence="5 8" id="KW-0812">Transmembrane</keyword>
<reference evidence="10 11" key="1">
    <citation type="journal article" date="2019" name="Int. J. Syst. Evol. Microbiol.">
        <title>The Global Catalogue of Microorganisms (GCM) 10K type strain sequencing project: providing services to taxonomists for standard genome sequencing and annotation.</title>
        <authorList>
            <consortium name="The Broad Institute Genomics Platform"/>
            <consortium name="The Broad Institute Genome Sequencing Center for Infectious Disease"/>
            <person name="Wu L."/>
            <person name="Ma J."/>
        </authorList>
    </citation>
    <scope>NUCLEOTIDE SEQUENCE [LARGE SCALE GENOMIC DNA]</scope>
    <source>
        <strain evidence="10 11">CGMCC 1.12553</strain>
    </source>
</reference>
<feature type="domain" description="ABC transmembrane type-1" evidence="9">
    <location>
        <begin position="86"/>
        <end position="293"/>
    </location>
</feature>
<organism evidence="10 11">
    <name type="scientific">Halobium salinum</name>
    <dbReference type="NCBI Taxonomy" id="1364940"/>
    <lineage>
        <taxon>Archaea</taxon>
        <taxon>Methanobacteriati</taxon>
        <taxon>Methanobacteriota</taxon>
        <taxon>Stenosarchaea group</taxon>
        <taxon>Halobacteria</taxon>
        <taxon>Halobacteriales</taxon>
        <taxon>Haloferacaceae</taxon>
        <taxon>Halobium</taxon>
    </lineage>
</organism>
<dbReference type="RefSeq" id="WP_267620714.1">
    <property type="nucleotide sequence ID" value="NZ_JAODIW010000005.1"/>
</dbReference>
<evidence type="ECO:0000313" key="10">
    <source>
        <dbReference type="EMBL" id="MFC4360483.1"/>
    </source>
</evidence>
<gene>
    <name evidence="10" type="ORF">ACFO0N_21260</name>
</gene>
<dbReference type="AlphaFoldDB" id="A0ABD5PIB3"/>
<feature type="transmembrane region" description="Helical" evidence="8">
    <location>
        <begin position="177"/>
        <end position="196"/>
    </location>
</feature>
<feature type="transmembrane region" description="Helical" evidence="8">
    <location>
        <begin position="38"/>
        <end position="57"/>
    </location>
</feature>
<dbReference type="CDD" id="cd06261">
    <property type="entry name" value="TM_PBP2"/>
    <property type="match status" value="1"/>
</dbReference>